<accession>A0A0C9WGJ1</accession>
<feature type="region of interest" description="Disordered" evidence="1">
    <location>
        <begin position="224"/>
        <end position="244"/>
    </location>
</feature>
<evidence type="ECO:0000256" key="1">
    <source>
        <dbReference type="SAM" id="MobiDB-lite"/>
    </source>
</evidence>
<dbReference type="OrthoDB" id="5572844at2759"/>
<name>A0A0C9WGJ1_9AGAR</name>
<reference evidence="3" key="2">
    <citation type="submission" date="2015-01" db="EMBL/GenBank/DDBJ databases">
        <title>Evolutionary Origins and Diversification of the Mycorrhizal Mutualists.</title>
        <authorList>
            <consortium name="DOE Joint Genome Institute"/>
            <consortium name="Mycorrhizal Genomics Consortium"/>
            <person name="Kohler A."/>
            <person name="Kuo A."/>
            <person name="Nagy L.G."/>
            <person name="Floudas D."/>
            <person name="Copeland A."/>
            <person name="Barry K.W."/>
            <person name="Cichocki N."/>
            <person name="Veneault-Fourrey C."/>
            <person name="LaButti K."/>
            <person name="Lindquist E.A."/>
            <person name="Lipzen A."/>
            <person name="Lundell T."/>
            <person name="Morin E."/>
            <person name="Murat C."/>
            <person name="Riley R."/>
            <person name="Ohm R."/>
            <person name="Sun H."/>
            <person name="Tunlid A."/>
            <person name="Henrissat B."/>
            <person name="Grigoriev I.V."/>
            <person name="Hibbett D.S."/>
            <person name="Martin F."/>
        </authorList>
    </citation>
    <scope>NUCLEOTIDE SEQUENCE [LARGE SCALE GENOMIC DNA]</scope>
    <source>
        <strain evidence="3">LaAM-08-1</strain>
    </source>
</reference>
<evidence type="ECO:0008006" key="4">
    <source>
        <dbReference type="Google" id="ProtNLM"/>
    </source>
</evidence>
<evidence type="ECO:0000313" key="3">
    <source>
        <dbReference type="Proteomes" id="UP000054477"/>
    </source>
</evidence>
<dbReference type="HOGENOM" id="CLU_028895_2_0_1"/>
<evidence type="ECO:0000313" key="2">
    <source>
        <dbReference type="EMBL" id="KIJ89534.1"/>
    </source>
</evidence>
<feature type="compositionally biased region" description="Polar residues" evidence="1">
    <location>
        <begin position="227"/>
        <end position="240"/>
    </location>
</feature>
<reference evidence="2 3" key="1">
    <citation type="submission" date="2014-04" db="EMBL/GenBank/DDBJ databases">
        <authorList>
            <consortium name="DOE Joint Genome Institute"/>
            <person name="Kuo A."/>
            <person name="Kohler A."/>
            <person name="Nagy L.G."/>
            <person name="Floudas D."/>
            <person name="Copeland A."/>
            <person name="Barry K.W."/>
            <person name="Cichocki N."/>
            <person name="Veneault-Fourrey C."/>
            <person name="LaButti K."/>
            <person name="Lindquist E.A."/>
            <person name="Lipzen A."/>
            <person name="Lundell T."/>
            <person name="Morin E."/>
            <person name="Murat C."/>
            <person name="Sun H."/>
            <person name="Tunlid A."/>
            <person name="Henrissat B."/>
            <person name="Grigoriev I.V."/>
            <person name="Hibbett D.S."/>
            <person name="Martin F."/>
            <person name="Nordberg H.P."/>
            <person name="Cantor M.N."/>
            <person name="Hua S.X."/>
        </authorList>
    </citation>
    <scope>NUCLEOTIDE SEQUENCE [LARGE SCALE GENOMIC DNA]</scope>
    <source>
        <strain evidence="2 3">LaAM-08-1</strain>
    </source>
</reference>
<dbReference type="Pfam" id="PF09729">
    <property type="entry name" value="Gti1_Pac2"/>
    <property type="match status" value="1"/>
</dbReference>
<sequence length="273" mass="31537">MQRATCTWIRIRSPSDARVIFHAVVLDILPMVTRRLDTEERSLISPGSVYVWEERGPHAELTGVGIERWTDGIRWGPSRVREGFLFYHEKQMSGHYSFTFRSSSRDSSRTILIKQTYTVFVDTTTGQRKWHLIAYFTEESLNRLHCIENIPQLASLCVPHGKYKSARSAKGRPDHIFNSETENLEFSHWEYVPYMPNCRSAPRNSETPPTNRPSTWIDLSLQDHTQRGGSARSSPDNNPNRLAPLTYLQNIPPSRRHPMDEEALMLFQTSYGL</sequence>
<proteinExistence type="predicted"/>
<gene>
    <name evidence="2" type="ORF">K443DRAFT_687245</name>
</gene>
<protein>
    <recommendedName>
        <fullName evidence="4">cAMP-independent regulatory protein pac2</fullName>
    </recommendedName>
</protein>
<dbReference type="InterPro" id="IPR018608">
    <property type="entry name" value="Gti1/Pac2"/>
</dbReference>
<dbReference type="Proteomes" id="UP000054477">
    <property type="component" value="Unassembled WGS sequence"/>
</dbReference>
<dbReference type="AlphaFoldDB" id="A0A0C9WGJ1"/>
<dbReference type="PANTHER" id="PTHR28027">
    <property type="entry name" value="TRANSCRIPTIONAL REGULATOR MIT1"/>
    <property type="match status" value="1"/>
</dbReference>
<dbReference type="GO" id="GO:0003677">
    <property type="term" value="F:DNA binding"/>
    <property type="evidence" value="ECO:0007669"/>
    <property type="project" value="TreeGrafter"/>
</dbReference>
<organism evidence="2 3">
    <name type="scientific">Laccaria amethystina LaAM-08-1</name>
    <dbReference type="NCBI Taxonomy" id="1095629"/>
    <lineage>
        <taxon>Eukaryota</taxon>
        <taxon>Fungi</taxon>
        <taxon>Dikarya</taxon>
        <taxon>Basidiomycota</taxon>
        <taxon>Agaricomycotina</taxon>
        <taxon>Agaricomycetes</taxon>
        <taxon>Agaricomycetidae</taxon>
        <taxon>Agaricales</taxon>
        <taxon>Agaricineae</taxon>
        <taxon>Hydnangiaceae</taxon>
        <taxon>Laccaria</taxon>
    </lineage>
</organism>
<dbReference type="EMBL" id="KN839633">
    <property type="protein sequence ID" value="KIJ89534.1"/>
    <property type="molecule type" value="Genomic_DNA"/>
</dbReference>
<dbReference type="PANTHER" id="PTHR28027:SF1">
    <property type="entry name" value="CAMP INDEPENDENT REGULATORY PROTEIN (AFU_ORTHOLOGUE AFUA_3G09640)"/>
    <property type="match status" value="1"/>
</dbReference>
<keyword evidence="3" id="KW-1185">Reference proteome</keyword>